<feature type="transmembrane region" description="Helical" evidence="1">
    <location>
        <begin position="6"/>
        <end position="24"/>
    </location>
</feature>
<keyword evidence="1" id="KW-0812">Transmembrane</keyword>
<proteinExistence type="predicted"/>
<evidence type="ECO:0000256" key="1">
    <source>
        <dbReference type="SAM" id="Phobius"/>
    </source>
</evidence>
<dbReference type="EMBL" id="JAIQ01000089">
    <property type="protein sequence ID" value="KLE00009.1"/>
    <property type="molecule type" value="Genomic_DNA"/>
</dbReference>
<name>A0A0G9K0D4_9BACT</name>
<dbReference type="PATRIC" id="fig|1447256.3.peg.1214"/>
<keyword evidence="1" id="KW-1133">Transmembrane helix</keyword>
<evidence type="ECO:0000313" key="3">
    <source>
        <dbReference type="Proteomes" id="UP000035514"/>
    </source>
</evidence>
<accession>A0A0G9K0D4</accession>
<organism evidence="2 3">
    <name type="scientific">Aliarcobacter butzleri L348</name>
    <dbReference type="NCBI Taxonomy" id="1447256"/>
    <lineage>
        <taxon>Bacteria</taxon>
        <taxon>Pseudomonadati</taxon>
        <taxon>Campylobacterota</taxon>
        <taxon>Epsilonproteobacteria</taxon>
        <taxon>Campylobacterales</taxon>
        <taxon>Arcobacteraceae</taxon>
        <taxon>Aliarcobacter</taxon>
    </lineage>
</organism>
<gene>
    <name evidence="2" type="ORF">AA20_06230</name>
</gene>
<dbReference type="Proteomes" id="UP000035514">
    <property type="component" value="Unassembled WGS sequence"/>
</dbReference>
<evidence type="ECO:0000313" key="2">
    <source>
        <dbReference type="EMBL" id="KLE00009.1"/>
    </source>
</evidence>
<keyword evidence="1" id="KW-0472">Membrane</keyword>
<dbReference type="AlphaFoldDB" id="A0A0G9K0D4"/>
<comment type="caution">
    <text evidence="2">The sequence shown here is derived from an EMBL/GenBank/DDBJ whole genome shotgun (WGS) entry which is preliminary data.</text>
</comment>
<reference evidence="2 3" key="1">
    <citation type="submission" date="2014-01" db="EMBL/GenBank/DDBJ databases">
        <title>Development of a Comparative Genomic Fingerprinting Assay for High Resolution Genotyping of Arcobacter butzleri.</title>
        <authorList>
            <person name="Webb A.L."/>
            <person name="Inglis G.D."/>
            <person name="Kruczkiewicz P."/>
            <person name="Selinger L.B."/>
            <person name="Taboada E.N."/>
        </authorList>
    </citation>
    <scope>NUCLEOTIDE SEQUENCE [LARGE SCALE GENOMIC DNA]</scope>
    <source>
        <strain evidence="2 3">L348</strain>
    </source>
</reference>
<protein>
    <submittedName>
        <fullName evidence="2">Uncharacterized protein</fullName>
    </submittedName>
</protein>
<sequence>MSYENIVMVSILGILVVILIYKLIKTYKNEK</sequence>